<name>U2FP54_9BACT</name>
<protein>
    <submittedName>
        <fullName evidence="1">Uncharacterized protein</fullName>
    </submittedName>
</protein>
<dbReference type="AlphaFoldDB" id="U2FP54"/>
<evidence type="ECO:0000313" key="1">
    <source>
        <dbReference type="EMBL" id="ERJ32230.1"/>
    </source>
</evidence>
<dbReference type="Proteomes" id="UP000016625">
    <property type="component" value="Unassembled WGS sequence"/>
</dbReference>
<comment type="caution">
    <text evidence="1">The sequence shown here is derived from an EMBL/GenBank/DDBJ whole genome shotgun (WGS) entry which is preliminary data.</text>
</comment>
<dbReference type="PATRIC" id="fig|1242965.3.peg.776"/>
<evidence type="ECO:0000313" key="2">
    <source>
        <dbReference type="Proteomes" id="UP000016625"/>
    </source>
</evidence>
<gene>
    <name evidence="1" type="ORF">UNSW2_548</name>
</gene>
<reference evidence="1 2" key="1">
    <citation type="journal article" date="2013" name="BMC Genomics">
        <title>Comparative genomics of Campylobacter concisus isolates reveals genetic diversity and provides insights into disease association.</title>
        <authorList>
            <person name="Deshpande N.P."/>
            <person name="Kaakoush N.O."/>
            <person name="Wilkins M.R."/>
            <person name="Mitchell H.M."/>
        </authorList>
    </citation>
    <scope>NUCLEOTIDE SEQUENCE [LARGE SCALE GENOMIC DNA]</scope>
    <source>
        <strain evidence="1 2">UNSW2</strain>
    </source>
</reference>
<organism evidence="1 2">
    <name type="scientific">Campylobacter concisus UNSW2</name>
    <dbReference type="NCBI Taxonomy" id="1242965"/>
    <lineage>
        <taxon>Bacteria</taxon>
        <taxon>Pseudomonadati</taxon>
        <taxon>Campylobacterota</taxon>
        <taxon>Epsilonproteobacteria</taxon>
        <taxon>Campylobacterales</taxon>
        <taxon>Campylobacteraceae</taxon>
        <taxon>Campylobacter</taxon>
    </lineage>
</organism>
<sequence length="62" mass="7913">MEFKSIGQESLKYRKLILFCLIIFIKKYKILESFLKYIFTYFKHFKLKFDYFYLNNYFNFSF</sequence>
<proteinExistence type="predicted"/>
<accession>U2FP54</accession>
<dbReference type="EMBL" id="ANNJ01000005">
    <property type="protein sequence ID" value="ERJ32230.1"/>
    <property type="molecule type" value="Genomic_DNA"/>
</dbReference>